<proteinExistence type="predicted"/>
<evidence type="ECO:0000256" key="1">
    <source>
        <dbReference type="SAM" id="Phobius"/>
    </source>
</evidence>
<evidence type="ECO:0000313" key="2">
    <source>
        <dbReference type="EMBL" id="GGI02278.1"/>
    </source>
</evidence>
<reference evidence="3" key="1">
    <citation type="journal article" date="2019" name="Int. J. Syst. Evol. Microbiol.">
        <title>The Global Catalogue of Microorganisms (GCM) 10K type strain sequencing project: providing services to taxonomists for standard genome sequencing and annotation.</title>
        <authorList>
            <consortium name="The Broad Institute Genomics Platform"/>
            <consortium name="The Broad Institute Genome Sequencing Center for Infectious Disease"/>
            <person name="Wu L."/>
            <person name="Ma J."/>
        </authorList>
    </citation>
    <scope>NUCLEOTIDE SEQUENCE [LARGE SCALE GENOMIC DNA]</scope>
    <source>
        <strain evidence="3">CGMCC 1.12778</strain>
    </source>
</reference>
<keyword evidence="3" id="KW-1185">Reference proteome</keyword>
<keyword evidence="1" id="KW-0812">Transmembrane</keyword>
<evidence type="ECO:0000313" key="3">
    <source>
        <dbReference type="Proteomes" id="UP000643279"/>
    </source>
</evidence>
<gene>
    <name evidence="2" type="ORF">GCM10007170_43630</name>
</gene>
<feature type="transmembrane region" description="Helical" evidence="1">
    <location>
        <begin position="92"/>
        <end position="112"/>
    </location>
</feature>
<keyword evidence="1" id="KW-0472">Membrane</keyword>
<comment type="caution">
    <text evidence="2">The sequence shown here is derived from an EMBL/GenBank/DDBJ whole genome shotgun (WGS) entry which is preliminary data.</text>
</comment>
<sequence>MIPDQGPGRATGDTGNTKPLNRALWSRATRLVLRVLAAAALAVDAGVHFRLAPGYQAAAPEGFGEGNLFLAEAAAAAMAGLYVLIRGSRPAWILALLTAGGGLAVLVLYRYIDIPAFGPFPAMYEPV</sequence>
<evidence type="ECO:0008006" key="4">
    <source>
        <dbReference type="Google" id="ProtNLM"/>
    </source>
</evidence>
<name>A0ABQ2AYF7_9MICC</name>
<dbReference type="RefSeq" id="WP_229748653.1">
    <property type="nucleotide sequence ID" value="NZ_BMFW01000043.1"/>
</dbReference>
<protein>
    <recommendedName>
        <fullName evidence="4">DoxX family protein</fullName>
    </recommendedName>
</protein>
<dbReference type="Proteomes" id="UP000643279">
    <property type="component" value="Unassembled WGS sequence"/>
</dbReference>
<accession>A0ABQ2AYF7</accession>
<feature type="transmembrane region" description="Helical" evidence="1">
    <location>
        <begin position="31"/>
        <end position="49"/>
    </location>
</feature>
<organism evidence="2 3">
    <name type="scientific">Arthrobacter liuii</name>
    <dbReference type="NCBI Taxonomy" id="1476996"/>
    <lineage>
        <taxon>Bacteria</taxon>
        <taxon>Bacillati</taxon>
        <taxon>Actinomycetota</taxon>
        <taxon>Actinomycetes</taxon>
        <taxon>Micrococcales</taxon>
        <taxon>Micrococcaceae</taxon>
        <taxon>Arthrobacter</taxon>
    </lineage>
</organism>
<keyword evidence="1" id="KW-1133">Transmembrane helix</keyword>
<dbReference type="EMBL" id="BMFW01000043">
    <property type="protein sequence ID" value="GGI02278.1"/>
    <property type="molecule type" value="Genomic_DNA"/>
</dbReference>
<feature type="transmembrane region" description="Helical" evidence="1">
    <location>
        <begin position="69"/>
        <end position="85"/>
    </location>
</feature>